<dbReference type="EMBL" id="NQWI01000032">
    <property type="protein sequence ID" value="PDW03349.1"/>
    <property type="molecule type" value="Genomic_DNA"/>
</dbReference>
<dbReference type="RefSeq" id="WP_097643809.1">
    <property type="nucleotide sequence ID" value="NZ_NQWI01000032.1"/>
</dbReference>
<dbReference type="PANTHER" id="PTHR43289">
    <property type="entry name" value="MITOGEN-ACTIVATED PROTEIN KINASE KINASE KINASE 20-RELATED"/>
    <property type="match status" value="1"/>
</dbReference>
<keyword evidence="8" id="KW-1185">Reference proteome</keyword>
<proteinExistence type="predicted"/>
<dbReference type="Proteomes" id="UP000220527">
    <property type="component" value="Unassembled WGS sequence"/>
</dbReference>
<keyword evidence="3" id="KW-0418">Kinase</keyword>
<dbReference type="SUPFAM" id="SSF56112">
    <property type="entry name" value="Protein kinase-like (PK-like)"/>
    <property type="match status" value="1"/>
</dbReference>
<evidence type="ECO:0000256" key="3">
    <source>
        <dbReference type="ARBA" id="ARBA00022777"/>
    </source>
</evidence>
<evidence type="ECO:0000256" key="2">
    <source>
        <dbReference type="ARBA" id="ARBA00022741"/>
    </source>
</evidence>
<keyword evidence="4" id="KW-0067">ATP-binding</keyword>
<feature type="compositionally biased region" description="Pro residues" evidence="5">
    <location>
        <begin position="298"/>
        <end position="319"/>
    </location>
</feature>
<evidence type="ECO:0000256" key="4">
    <source>
        <dbReference type="ARBA" id="ARBA00022840"/>
    </source>
</evidence>
<sequence>MNQAILCPACYQSNPPQTRFCRLCSHDLILNNLGPRYFLTRLIKVGSLGAIFEGRDEAGQVYLIKELLDRFNNPNERAEALARFQAEADMVRRLNHPQIPRFYAAFVDQGRHYAVMEFINGATLAELVAREGPLPEAQVLAWATQLCTVLEYLHDQELIYGNMQPANVLLEAVSSRLKLIDFSLATVFQPNVRSSQRGTPGYAAPEQHQGLATQQSDIYALGATLHYLLSGRTPDPESFAFAPLRTLVPTIAPQTDALVARALEVQQADRFQSITELRTALVAAQAARVQADSAPAPVAAPQPIPTPAPVAPPQPAPAPTSLPKGVEHMLMAGLIFFIVFFFHALSEALPFSPPSHFFQRTATPPAPTSTPDPRPSELRTIVYTLEISLDADHELSWFQIRGRFVALFWTTVRSDYACCAPSMPGTPTFLQEPEQIDGPEDQSVYRATLGTLVLLRGEDIPNPDEVPVNTPSANIMDD</sequence>
<dbReference type="Gene3D" id="3.30.200.20">
    <property type="entry name" value="Phosphorylase Kinase, domain 1"/>
    <property type="match status" value="1"/>
</dbReference>
<evidence type="ECO:0000259" key="6">
    <source>
        <dbReference type="PROSITE" id="PS50011"/>
    </source>
</evidence>
<evidence type="ECO:0000256" key="1">
    <source>
        <dbReference type="ARBA" id="ARBA00022679"/>
    </source>
</evidence>
<evidence type="ECO:0000313" key="8">
    <source>
        <dbReference type="Proteomes" id="UP000220527"/>
    </source>
</evidence>
<evidence type="ECO:0000313" key="7">
    <source>
        <dbReference type="EMBL" id="PDW03349.1"/>
    </source>
</evidence>
<name>A0A2A6RKD6_9CHLR</name>
<dbReference type="PANTHER" id="PTHR43289:SF34">
    <property type="entry name" value="SERINE_THREONINE-PROTEIN KINASE YBDM-RELATED"/>
    <property type="match status" value="1"/>
</dbReference>
<comment type="caution">
    <text evidence="7">The sequence shown here is derived from an EMBL/GenBank/DDBJ whole genome shotgun (WGS) entry which is preliminary data.</text>
</comment>
<dbReference type="OrthoDB" id="134959at2"/>
<keyword evidence="2" id="KW-0547">Nucleotide-binding</keyword>
<dbReference type="AlphaFoldDB" id="A0A2A6RKD6"/>
<keyword evidence="1" id="KW-0808">Transferase</keyword>
<dbReference type="Gene3D" id="1.10.510.10">
    <property type="entry name" value="Transferase(Phosphotransferase) domain 1"/>
    <property type="match status" value="1"/>
</dbReference>
<feature type="region of interest" description="Disordered" evidence="5">
    <location>
        <begin position="294"/>
        <end position="319"/>
    </location>
</feature>
<protein>
    <recommendedName>
        <fullName evidence="6">Protein kinase domain-containing protein</fullName>
    </recommendedName>
</protein>
<accession>A0A2A6RKD6</accession>
<dbReference type="InterPro" id="IPR011009">
    <property type="entry name" value="Kinase-like_dom_sf"/>
</dbReference>
<dbReference type="CDD" id="cd14014">
    <property type="entry name" value="STKc_PknB_like"/>
    <property type="match status" value="1"/>
</dbReference>
<gene>
    <name evidence="7" type="ORF">CJ255_09190</name>
</gene>
<dbReference type="GO" id="GO:0004674">
    <property type="term" value="F:protein serine/threonine kinase activity"/>
    <property type="evidence" value="ECO:0007669"/>
    <property type="project" value="TreeGrafter"/>
</dbReference>
<reference evidence="8" key="1">
    <citation type="submission" date="2017-08" db="EMBL/GenBank/DDBJ databases">
        <authorList>
            <person name="Grouzdev D.S."/>
            <person name="Gaisin V.A."/>
            <person name="Rysina M.S."/>
            <person name="Gorlenko V.M."/>
        </authorList>
    </citation>
    <scope>NUCLEOTIDE SEQUENCE [LARGE SCALE GENOMIC DNA]</scope>
    <source>
        <strain evidence="8">Kir15-3F</strain>
    </source>
</reference>
<feature type="domain" description="Protein kinase" evidence="6">
    <location>
        <begin position="37"/>
        <end position="282"/>
    </location>
</feature>
<dbReference type="InterPro" id="IPR000719">
    <property type="entry name" value="Prot_kinase_dom"/>
</dbReference>
<dbReference type="GO" id="GO:0005524">
    <property type="term" value="F:ATP binding"/>
    <property type="evidence" value="ECO:0007669"/>
    <property type="project" value="UniProtKB-KW"/>
</dbReference>
<organism evidence="7 8">
    <name type="scientific">Candidatus Viridilinea mediisalina</name>
    <dbReference type="NCBI Taxonomy" id="2024553"/>
    <lineage>
        <taxon>Bacteria</taxon>
        <taxon>Bacillati</taxon>
        <taxon>Chloroflexota</taxon>
        <taxon>Chloroflexia</taxon>
        <taxon>Chloroflexales</taxon>
        <taxon>Chloroflexineae</taxon>
        <taxon>Oscillochloridaceae</taxon>
        <taxon>Candidatus Viridilinea</taxon>
    </lineage>
</organism>
<dbReference type="PROSITE" id="PS50011">
    <property type="entry name" value="PROTEIN_KINASE_DOM"/>
    <property type="match status" value="1"/>
</dbReference>
<evidence type="ECO:0000256" key="5">
    <source>
        <dbReference type="SAM" id="MobiDB-lite"/>
    </source>
</evidence>
<dbReference type="Pfam" id="PF00069">
    <property type="entry name" value="Pkinase"/>
    <property type="match status" value="1"/>
</dbReference>